<reference evidence="2" key="1">
    <citation type="journal article" date="2020" name="Stud. Mycol.">
        <title>101 Dothideomycetes genomes: a test case for predicting lifestyles and emergence of pathogens.</title>
        <authorList>
            <person name="Haridas S."/>
            <person name="Albert R."/>
            <person name="Binder M."/>
            <person name="Bloem J."/>
            <person name="Labutti K."/>
            <person name="Salamov A."/>
            <person name="Andreopoulos B."/>
            <person name="Baker S."/>
            <person name="Barry K."/>
            <person name="Bills G."/>
            <person name="Bluhm B."/>
            <person name="Cannon C."/>
            <person name="Castanera R."/>
            <person name="Culley D."/>
            <person name="Daum C."/>
            <person name="Ezra D."/>
            <person name="Gonzalez J."/>
            <person name="Henrissat B."/>
            <person name="Kuo A."/>
            <person name="Liang C."/>
            <person name="Lipzen A."/>
            <person name="Lutzoni F."/>
            <person name="Magnuson J."/>
            <person name="Mondo S."/>
            <person name="Nolan M."/>
            <person name="Ohm R."/>
            <person name="Pangilinan J."/>
            <person name="Park H.-J."/>
            <person name="Ramirez L."/>
            <person name="Alfaro M."/>
            <person name="Sun H."/>
            <person name="Tritt A."/>
            <person name="Yoshinaga Y."/>
            <person name="Zwiers L.-H."/>
            <person name="Turgeon B."/>
            <person name="Goodwin S."/>
            <person name="Spatafora J."/>
            <person name="Crous P."/>
            <person name="Grigoriev I."/>
        </authorList>
    </citation>
    <scope>NUCLEOTIDE SEQUENCE</scope>
    <source>
        <strain evidence="2">ATCC 16933</strain>
    </source>
</reference>
<dbReference type="AlphaFoldDB" id="A0A6A6NMW7"/>
<name>A0A6A6NMW7_9PEZI</name>
<evidence type="ECO:0000313" key="2">
    <source>
        <dbReference type="EMBL" id="KAF2452989.1"/>
    </source>
</evidence>
<accession>A0A6A6NMW7</accession>
<gene>
    <name evidence="2" type="ORF">BDY21DRAFT_357628</name>
</gene>
<dbReference type="Proteomes" id="UP000799766">
    <property type="component" value="Unassembled WGS sequence"/>
</dbReference>
<dbReference type="EMBL" id="MU001701">
    <property type="protein sequence ID" value="KAF2452989.1"/>
    <property type="molecule type" value="Genomic_DNA"/>
</dbReference>
<keyword evidence="3" id="KW-1185">Reference proteome</keyword>
<evidence type="ECO:0000256" key="1">
    <source>
        <dbReference type="SAM" id="MobiDB-lite"/>
    </source>
</evidence>
<protein>
    <submittedName>
        <fullName evidence="2">Uncharacterized protein</fullName>
    </submittedName>
</protein>
<evidence type="ECO:0000313" key="3">
    <source>
        <dbReference type="Proteomes" id="UP000799766"/>
    </source>
</evidence>
<proteinExistence type="predicted"/>
<organism evidence="2 3">
    <name type="scientific">Lineolata rhizophorae</name>
    <dbReference type="NCBI Taxonomy" id="578093"/>
    <lineage>
        <taxon>Eukaryota</taxon>
        <taxon>Fungi</taxon>
        <taxon>Dikarya</taxon>
        <taxon>Ascomycota</taxon>
        <taxon>Pezizomycotina</taxon>
        <taxon>Dothideomycetes</taxon>
        <taxon>Dothideomycetes incertae sedis</taxon>
        <taxon>Lineolatales</taxon>
        <taxon>Lineolataceae</taxon>
        <taxon>Lineolata</taxon>
    </lineage>
</organism>
<sequence>MHAEQMPKDTPSSPTHSRQTRNRKTRQTALVSPCKRLTEHPQPWKLGPSPGTPPPRAQNPSCRNYGWTACTRSVMVGCQCRTKRVLLEGLLGDDPREDPRCTYLRIGVGRIGIGRVDGRWRGRGLV</sequence>
<feature type="region of interest" description="Disordered" evidence="1">
    <location>
        <begin position="1"/>
        <end position="61"/>
    </location>
</feature>